<proteinExistence type="inferred from homology"/>
<keyword evidence="9 12" id="KW-0472">Membrane</keyword>
<keyword evidence="4 12" id="KW-0812">Transmembrane</keyword>
<evidence type="ECO:0000313" key="15">
    <source>
        <dbReference type="Proteomes" id="UP000276133"/>
    </source>
</evidence>
<evidence type="ECO:0000256" key="2">
    <source>
        <dbReference type="ARBA" id="ARBA00006214"/>
    </source>
</evidence>
<keyword evidence="15" id="KW-1185">Reference proteome</keyword>
<dbReference type="EC" id="1.17.4.4" evidence="3"/>
<comment type="subcellular location">
    <subcellularLocation>
        <location evidence="1">Endoplasmic reticulum membrane</location>
        <topology evidence="1">Multi-pass membrane protein</topology>
    </subcellularLocation>
</comment>
<dbReference type="Pfam" id="PF07884">
    <property type="entry name" value="VKOR"/>
    <property type="match status" value="1"/>
</dbReference>
<organism evidence="14 15">
    <name type="scientific">Brachionus plicatilis</name>
    <name type="common">Marine rotifer</name>
    <name type="synonym">Brachionus muelleri</name>
    <dbReference type="NCBI Taxonomy" id="10195"/>
    <lineage>
        <taxon>Eukaryota</taxon>
        <taxon>Metazoa</taxon>
        <taxon>Spiralia</taxon>
        <taxon>Gnathifera</taxon>
        <taxon>Rotifera</taxon>
        <taxon>Eurotatoria</taxon>
        <taxon>Monogononta</taxon>
        <taxon>Pseudotrocha</taxon>
        <taxon>Ploima</taxon>
        <taxon>Brachionidae</taxon>
        <taxon>Brachionus</taxon>
    </lineage>
</organism>
<feature type="transmembrane region" description="Helical" evidence="12">
    <location>
        <begin position="119"/>
        <end position="136"/>
    </location>
</feature>
<evidence type="ECO:0000256" key="1">
    <source>
        <dbReference type="ARBA" id="ARBA00004477"/>
    </source>
</evidence>
<dbReference type="AlphaFoldDB" id="A0A3M7RN27"/>
<evidence type="ECO:0000256" key="5">
    <source>
        <dbReference type="ARBA" id="ARBA00022719"/>
    </source>
</evidence>
<dbReference type="GO" id="GO:0042373">
    <property type="term" value="P:vitamin K metabolic process"/>
    <property type="evidence" value="ECO:0007669"/>
    <property type="project" value="InterPro"/>
</dbReference>
<evidence type="ECO:0000256" key="12">
    <source>
        <dbReference type="SAM" id="Phobius"/>
    </source>
</evidence>
<dbReference type="SMART" id="SM00756">
    <property type="entry name" value="VKc"/>
    <property type="match status" value="1"/>
</dbReference>
<feature type="transmembrane region" description="Helical" evidence="12">
    <location>
        <begin position="21"/>
        <end position="41"/>
    </location>
</feature>
<keyword evidence="8" id="KW-0560">Oxidoreductase</keyword>
<evidence type="ECO:0000256" key="6">
    <source>
        <dbReference type="ARBA" id="ARBA00022824"/>
    </source>
</evidence>
<evidence type="ECO:0000256" key="8">
    <source>
        <dbReference type="ARBA" id="ARBA00023002"/>
    </source>
</evidence>
<dbReference type="GO" id="GO:0048038">
    <property type="term" value="F:quinone binding"/>
    <property type="evidence" value="ECO:0007669"/>
    <property type="project" value="UniProtKB-KW"/>
</dbReference>
<dbReference type="STRING" id="10195.A0A3M7RN27"/>
<dbReference type="Proteomes" id="UP000276133">
    <property type="component" value="Unassembled WGS sequence"/>
</dbReference>
<evidence type="ECO:0000256" key="7">
    <source>
        <dbReference type="ARBA" id="ARBA00022989"/>
    </source>
</evidence>
<keyword evidence="6" id="KW-0256">Endoplasmic reticulum</keyword>
<evidence type="ECO:0000313" key="14">
    <source>
        <dbReference type="EMBL" id="RNA24946.1"/>
    </source>
</evidence>
<comment type="similarity">
    <text evidence="2">Belongs to the VKOR family.</text>
</comment>
<evidence type="ECO:0000256" key="4">
    <source>
        <dbReference type="ARBA" id="ARBA00022692"/>
    </source>
</evidence>
<keyword evidence="10" id="KW-1015">Disulfide bond</keyword>
<dbReference type="PANTHER" id="PTHR14519:SF5">
    <property type="entry name" value="VITAMIN K EPOXIDE REDUCTASE COMPLEX SUBUNIT 1-LIKE PROTEIN 1"/>
    <property type="match status" value="1"/>
</dbReference>
<feature type="transmembrane region" description="Helical" evidence="12">
    <location>
        <begin position="142"/>
        <end position="161"/>
    </location>
</feature>
<dbReference type="InterPro" id="IPR038354">
    <property type="entry name" value="VKOR_sf"/>
</dbReference>
<gene>
    <name evidence="14" type="ORF">BpHYR1_004965</name>
</gene>
<dbReference type="PANTHER" id="PTHR14519">
    <property type="entry name" value="VITAMIN K EPOXIDE REDUCTASE COMPLEX, SUBUNIT 1"/>
    <property type="match status" value="1"/>
</dbReference>
<evidence type="ECO:0000256" key="11">
    <source>
        <dbReference type="ARBA" id="ARBA00023284"/>
    </source>
</evidence>
<dbReference type="OrthoDB" id="17010at2759"/>
<accession>A0A3M7RN27</accession>
<keyword evidence="7 12" id="KW-1133">Transmembrane helix</keyword>
<dbReference type="Gene3D" id="1.20.1440.130">
    <property type="entry name" value="VKOR domain"/>
    <property type="match status" value="1"/>
</dbReference>
<dbReference type="GO" id="GO:0005789">
    <property type="term" value="C:endoplasmic reticulum membrane"/>
    <property type="evidence" value="ECO:0007669"/>
    <property type="project" value="UniProtKB-SubCell"/>
</dbReference>
<evidence type="ECO:0000256" key="9">
    <source>
        <dbReference type="ARBA" id="ARBA00023136"/>
    </source>
</evidence>
<evidence type="ECO:0000256" key="3">
    <source>
        <dbReference type="ARBA" id="ARBA00012278"/>
    </source>
</evidence>
<keyword evidence="5" id="KW-0874">Quinone</keyword>
<keyword evidence="11" id="KW-0676">Redox-active center</keyword>
<dbReference type="InterPro" id="IPR042406">
    <property type="entry name" value="VKORC1/VKORC1L1"/>
</dbReference>
<dbReference type="CDD" id="cd12917">
    <property type="entry name" value="VKOR_euk"/>
    <property type="match status" value="1"/>
</dbReference>
<dbReference type="EMBL" id="REGN01003009">
    <property type="protein sequence ID" value="RNA24946.1"/>
    <property type="molecule type" value="Genomic_DNA"/>
</dbReference>
<feature type="transmembrane region" description="Helical" evidence="12">
    <location>
        <begin position="90"/>
        <end position="107"/>
    </location>
</feature>
<name>A0A3M7RN27_BRAPC</name>
<evidence type="ECO:0000259" key="13">
    <source>
        <dbReference type="SMART" id="SM00756"/>
    </source>
</evidence>
<dbReference type="GO" id="GO:0047057">
    <property type="term" value="F:vitamin-K-epoxide reductase (warfarin-sensitive) activity"/>
    <property type="evidence" value="ECO:0007669"/>
    <property type="project" value="UniProtKB-EC"/>
</dbReference>
<dbReference type="InterPro" id="IPR012932">
    <property type="entry name" value="VKOR"/>
</dbReference>
<reference evidence="14 15" key="1">
    <citation type="journal article" date="2018" name="Sci. Rep.">
        <title>Genomic signatures of local adaptation to the degree of environmental predictability in rotifers.</title>
        <authorList>
            <person name="Franch-Gras L."/>
            <person name="Hahn C."/>
            <person name="Garcia-Roger E.M."/>
            <person name="Carmona M.J."/>
            <person name="Serra M."/>
            <person name="Gomez A."/>
        </authorList>
    </citation>
    <scope>NUCLEOTIDE SEQUENCE [LARGE SCALE GENOMIC DNA]</scope>
    <source>
        <strain evidence="14">HYR1</strain>
    </source>
</reference>
<sequence>MIENSSVDRKEYKTFLKISKRLETILSFLCIAGILVCLYALKVEIFKLKDKNYVAYCDIDGLMSCSKVFSSKYGKGFGLLPESSFLNQPNSIYGLIFYIVQLLLLLYRNNMIALKLKLILSLMANFGSLYLAYILHFILNDFCIVCGSLYLINGLLLIFNYKHFNFYKKFKSNSKKEKFN</sequence>
<comment type="caution">
    <text evidence="14">The sequence shown here is derived from an EMBL/GenBank/DDBJ whole genome shotgun (WGS) entry which is preliminary data.</text>
</comment>
<protein>
    <recommendedName>
        <fullName evidence="3">vitamin-K-epoxide reductase (warfarin-sensitive)</fullName>
        <ecNumber evidence="3">1.17.4.4</ecNumber>
    </recommendedName>
</protein>
<evidence type="ECO:0000256" key="10">
    <source>
        <dbReference type="ARBA" id="ARBA00023157"/>
    </source>
</evidence>
<feature type="domain" description="Vitamin K epoxide reductase" evidence="13">
    <location>
        <begin position="19"/>
        <end position="164"/>
    </location>
</feature>